<dbReference type="Pfam" id="PF00497">
    <property type="entry name" value="SBP_bac_3"/>
    <property type="match status" value="1"/>
</dbReference>
<evidence type="ECO:0000313" key="8">
    <source>
        <dbReference type="Proteomes" id="UP000193326"/>
    </source>
</evidence>
<dbReference type="AlphaFoldDB" id="A0A1X1IVK3"/>
<evidence type="ECO:0000313" key="7">
    <source>
        <dbReference type="EMBL" id="ORO77141.1"/>
    </source>
</evidence>
<dbReference type="EMBL" id="NCUY01000032">
    <property type="protein sequence ID" value="ORO77141.1"/>
    <property type="molecule type" value="Genomic_DNA"/>
</dbReference>
<dbReference type="InterPro" id="IPR051455">
    <property type="entry name" value="Bact_solute-bind_prot3"/>
</dbReference>
<gene>
    <name evidence="7" type="ORF">B7707_09365</name>
</gene>
<dbReference type="PROSITE" id="PS01039">
    <property type="entry name" value="SBP_BACTERIAL_3"/>
    <property type="match status" value="1"/>
</dbReference>
<dbReference type="Proteomes" id="UP000193326">
    <property type="component" value="Unassembled WGS sequence"/>
</dbReference>
<evidence type="ECO:0000256" key="4">
    <source>
        <dbReference type="RuleBase" id="RU003744"/>
    </source>
</evidence>
<dbReference type="GO" id="GO:0005576">
    <property type="term" value="C:extracellular region"/>
    <property type="evidence" value="ECO:0007669"/>
    <property type="project" value="TreeGrafter"/>
</dbReference>
<reference evidence="7 8" key="1">
    <citation type="journal article" date="2016" name="Eur. J. Clin. Microbiol. Infect. Dis.">
        <title>Whole genome sequencing as a tool for phylogenetic analysis of clinical strains of Mitis group streptococci.</title>
        <authorList>
            <person name="Rasmussen L.H."/>
            <person name="Dargis R."/>
            <person name="Hojholt K."/>
            <person name="Christensen J.J."/>
            <person name="Skovgaard O."/>
            <person name="Justesen U.S."/>
            <person name="Rosenvinge F.S."/>
            <person name="Moser C."/>
            <person name="Lukjancenko O."/>
            <person name="Rasmussen S."/>
            <person name="Nielsen X.C."/>
        </authorList>
    </citation>
    <scope>NUCLEOTIDE SEQUENCE [LARGE SCALE GENOMIC DNA]</scope>
    <source>
        <strain evidence="7 8">RH_70047_11</strain>
    </source>
</reference>
<dbReference type="SUPFAM" id="SSF53850">
    <property type="entry name" value="Periplasmic binding protein-like II"/>
    <property type="match status" value="1"/>
</dbReference>
<proteinExistence type="inferred from homology"/>
<dbReference type="InterPro" id="IPR001638">
    <property type="entry name" value="Solute-binding_3/MltF_N"/>
</dbReference>
<feature type="domain" description="Solute-binding protein family 3/N-terminal" evidence="6">
    <location>
        <begin position="46"/>
        <end position="267"/>
    </location>
</feature>
<dbReference type="SMART" id="SM00062">
    <property type="entry name" value="PBPb"/>
    <property type="match status" value="1"/>
</dbReference>
<feature type="signal peptide" evidence="5">
    <location>
        <begin position="1"/>
        <end position="34"/>
    </location>
</feature>
<dbReference type="GO" id="GO:0006865">
    <property type="term" value="P:amino acid transport"/>
    <property type="evidence" value="ECO:0007669"/>
    <property type="project" value="TreeGrafter"/>
</dbReference>
<dbReference type="GO" id="GO:0030288">
    <property type="term" value="C:outer membrane-bounded periplasmic space"/>
    <property type="evidence" value="ECO:0007669"/>
    <property type="project" value="TreeGrafter"/>
</dbReference>
<evidence type="ECO:0000256" key="2">
    <source>
        <dbReference type="ARBA" id="ARBA00022448"/>
    </source>
</evidence>
<dbReference type="InterPro" id="IPR018313">
    <property type="entry name" value="SBP_3_CS"/>
</dbReference>
<evidence type="ECO:0000256" key="1">
    <source>
        <dbReference type="ARBA" id="ARBA00010333"/>
    </source>
</evidence>
<comment type="similarity">
    <text evidence="1 4">Belongs to the bacterial solute-binding protein 3 family.</text>
</comment>
<dbReference type="Gene3D" id="3.40.190.10">
    <property type="entry name" value="Periplasmic binding protein-like II"/>
    <property type="match status" value="2"/>
</dbReference>
<comment type="caution">
    <text evidence="7">The sequence shown here is derived from an EMBL/GenBank/DDBJ whole genome shotgun (WGS) entry which is preliminary data.</text>
</comment>
<name>A0A1X1IVK3_STROR</name>
<evidence type="ECO:0000256" key="3">
    <source>
        <dbReference type="ARBA" id="ARBA00022729"/>
    </source>
</evidence>
<accession>A0A1X1IVK3</accession>
<dbReference type="PANTHER" id="PTHR30085">
    <property type="entry name" value="AMINO ACID ABC TRANSPORTER PERMEASE"/>
    <property type="match status" value="1"/>
</dbReference>
<organism evidence="7 8">
    <name type="scientific">Streptococcus oralis subsp. dentisani</name>
    <dbReference type="NCBI Taxonomy" id="1458253"/>
    <lineage>
        <taxon>Bacteria</taxon>
        <taxon>Bacillati</taxon>
        <taxon>Bacillota</taxon>
        <taxon>Bacilli</taxon>
        <taxon>Lactobacillales</taxon>
        <taxon>Streptococcaceae</taxon>
        <taxon>Streptococcus</taxon>
    </lineage>
</organism>
<evidence type="ECO:0000259" key="6">
    <source>
        <dbReference type="SMART" id="SM00062"/>
    </source>
</evidence>
<protein>
    <submittedName>
        <fullName evidence="7">Glutamine ABC transporter substrate-binding protein</fullName>
    </submittedName>
</protein>
<sequence length="273" mass="30469">MTKSNKEAHMKKKFFLSALLISLFGLATTKPVQADTSVADIQKRGELVVGVKQDVPNFGYKDPKTGTYSGIETDLAKMIADELKVKVRYVPVTAQTRGPLLDNEQVDLDIATFTITEERKKLYNFTSPYYTDASGFLVDKSANIKSIEDLNGKTIGVAQGSITQRLITELGKKKGLTFKFVELGSYPELITSLHAHRIDAFSVDRSILSGYISKRTELLDDSFKPSDYGIVTKKSNTELNDYLDTLVTKWSKDGSLQKLYDRYKLKPSSHTAD</sequence>
<evidence type="ECO:0000256" key="5">
    <source>
        <dbReference type="SAM" id="SignalP"/>
    </source>
</evidence>
<keyword evidence="3 5" id="KW-0732">Signal</keyword>
<feature type="chain" id="PRO_5012642772" evidence="5">
    <location>
        <begin position="35"/>
        <end position="273"/>
    </location>
</feature>
<keyword evidence="2" id="KW-0813">Transport</keyword>
<dbReference type="PANTHER" id="PTHR30085:SF6">
    <property type="entry name" value="ABC TRANSPORTER GLUTAMINE-BINDING PROTEIN GLNH"/>
    <property type="match status" value="1"/>
</dbReference>